<dbReference type="Gene3D" id="3.30.200.20">
    <property type="entry name" value="Phosphorylase Kinase, domain 1"/>
    <property type="match status" value="1"/>
</dbReference>
<evidence type="ECO:0000313" key="12">
    <source>
        <dbReference type="Proteomes" id="UP000005447"/>
    </source>
</evidence>
<dbReference type="OrthoDB" id="354826at2759"/>
<dbReference type="EMBL" id="AAKN02048947">
    <property type="status" value="NOT_ANNOTATED_CDS"/>
    <property type="molecule type" value="Genomic_DNA"/>
</dbReference>
<organism evidence="11 12">
    <name type="scientific">Cavia porcellus</name>
    <name type="common">Guinea pig</name>
    <dbReference type="NCBI Taxonomy" id="10141"/>
    <lineage>
        <taxon>Eukaryota</taxon>
        <taxon>Metazoa</taxon>
        <taxon>Chordata</taxon>
        <taxon>Craniata</taxon>
        <taxon>Vertebrata</taxon>
        <taxon>Euteleostomi</taxon>
        <taxon>Mammalia</taxon>
        <taxon>Eutheria</taxon>
        <taxon>Euarchontoglires</taxon>
        <taxon>Glires</taxon>
        <taxon>Rodentia</taxon>
        <taxon>Hystricomorpha</taxon>
        <taxon>Caviidae</taxon>
        <taxon>Cavia</taxon>
    </lineage>
</organism>
<feature type="region of interest" description="Disordered" evidence="9">
    <location>
        <begin position="345"/>
        <end position="367"/>
    </location>
</feature>
<accession>H0VFY4</accession>
<sequence length="385" mass="44125">MGGNHSHKPPVFDENEEVNFDHFQILRAIGKGSFGKVCIVQKRDTKKMYAMKYMNKQKCIERDEVRNVFRELQIMQGLEHPFLVNLWYSFQDEEDMFMVVDLLLGGDLRYHLQQNVHFTEGTVKLYICELALALEYLQRCHIIHRDIKPDNILLDEHGHVHITDFNIATVVRGAEKASSMAGTKPYMAPEVFQVYVDGSPGYSYPVDWWSLGITAYELLRGWRPYEIHSSTPIDEILNTIKVERVHYSSAWCPGMVALLKKLLTKDPESRLSSLSNIQSAPYLANMNWDAVFEKALMPGFVPNKGRLNCDPTFELEEMNGHLQQCLETVRKEFIIFNREKLRRHQGQGGQILDPEGRPGSQAQSKLQDGCNNNILTNTCPQGCSS</sequence>
<proteinExistence type="inferred from homology"/>
<dbReference type="STRING" id="10141.ENSCPOP00000008999"/>
<dbReference type="GO" id="GO:0007186">
    <property type="term" value="P:G protein-coupled receptor signaling pathway"/>
    <property type="evidence" value="ECO:0007669"/>
    <property type="project" value="TreeGrafter"/>
</dbReference>
<dbReference type="EMBL" id="AAKN02048953">
    <property type="status" value="NOT_ANNOTATED_CDS"/>
    <property type="molecule type" value="Genomic_DNA"/>
</dbReference>
<evidence type="ECO:0000259" key="10">
    <source>
        <dbReference type="PROSITE" id="PS50011"/>
    </source>
</evidence>
<dbReference type="HOGENOM" id="CLU_000288_63_5_1"/>
<dbReference type="EMBL" id="AAKN02048954">
    <property type="status" value="NOT_ANNOTATED_CDS"/>
    <property type="molecule type" value="Genomic_DNA"/>
</dbReference>
<evidence type="ECO:0000256" key="8">
    <source>
        <dbReference type="RuleBase" id="RU000304"/>
    </source>
</evidence>
<evidence type="ECO:0000256" key="1">
    <source>
        <dbReference type="ARBA" id="ARBA00022527"/>
    </source>
</evidence>
<dbReference type="GO" id="GO:0001664">
    <property type="term" value="F:G protein-coupled receptor binding"/>
    <property type="evidence" value="ECO:0007669"/>
    <property type="project" value="TreeGrafter"/>
</dbReference>
<dbReference type="Pfam" id="PF00069">
    <property type="entry name" value="Pkinase"/>
    <property type="match status" value="1"/>
</dbReference>
<evidence type="ECO:0000256" key="6">
    <source>
        <dbReference type="ARBA" id="ARBA00069873"/>
    </source>
</evidence>
<dbReference type="Gene3D" id="1.10.510.10">
    <property type="entry name" value="Transferase(Phosphotransferase) domain 1"/>
    <property type="match status" value="1"/>
</dbReference>
<dbReference type="FunFam" id="1.10.510.10:FF:000676">
    <property type="entry name" value="serine/threonine-protein kinase 32B isoform X2"/>
    <property type="match status" value="1"/>
</dbReference>
<dbReference type="eggNOG" id="KOG0598">
    <property type="taxonomic scope" value="Eukaryota"/>
</dbReference>
<dbReference type="EMBL" id="AAKN02048949">
    <property type="status" value="NOT_ANNOTATED_CDS"/>
    <property type="molecule type" value="Genomic_DNA"/>
</dbReference>
<evidence type="ECO:0000256" key="4">
    <source>
        <dbReference type="ARBA" id="ARBA00022777"/>
    </source>
</evidence>
<dbReference type="GO" id="GO:0005524">
    <property type="term" value="F:ATP binding"/>
    <property type="evidence" value="ECO:0007669"/>
    <property type="project" value="UniProtKB-UniRule"/>
</dbReference>
<evidence type="ECO:0000313" key="11">
    <source>
        <dbReference type="Ensembl" id="ENSCPOP00000008999.3"/>
    </source>
</evidence>
<gene>
    <name evidence="11" type="primary">STK32B</name>
</gene>
<dbReference type="EMBL" id="AAKN02048952">
    <property type="status" value="NOT_ANNOTATED_CDS"/>
    <property type="molecule type" value="Genomic_DNA"/>
</dbReference>
<dbReference type="InterPro" id="IPR011009">
    <property type="entry name" value="Kinase-like_dom_sf"/>
</dbReference>
<keyword evidence="1 8" id="KW-0723">Serine/threonine-protein kinase</keyword>
<evidence type="ECO:0000256" key="2">
    <source>
        <dbReference type="ARBA" id="ARBA00022679"/>
    </source>
</evidence>
<dbReference type="CDD" id="cd05578">
    <property type="entry name" value="STKc_Yank1"/>
    <property type="match status" value="1"/>
</dbReference>
<name>H0VFY4_CAVPO</name>
<dbReference type="OMA" id="QKCVERD"/>
<keyword evidence="2" id="KW-0808">Transferase</keyword>
<dbReference type="GeneTree" id="ENSGT00940000160490"/>
<dbReference type="Ensembl" id="ENSCPOT00000010117.3">
    <property type="protein sequence ID" value="ENSCPOP00000008999.3"/>
    <property type="gene ID" value="ENSCPOG00000010026.4"/>
</dbReference>
<keyword evidence="12" id="KW-1185">Reference proteome</keyword>
<dbReference type="EMBL" id="AAKN02048948">
    <property type="status" value="NOT_ANNOTATED_CDS"/>
    <property type="molecule type" value="Genomic_DNA"/>
</dbReference>
<evidence type="ECO:0000256" key="5">
    <source>
        <dbReference type="ARBA" id="ARBA00022840"/>
    </source>
</evidence>
<protein>
    <recommendedName>
        <fullName evidence="6">Serine/threonine-protein kinase 32B</fullName>
    </recommendedName>
</protein>
<dbReference type="FunFam" id="1.10.510.10:FF:000735">
    <property type="entry name" value="serine/threonine-protein kinase 32B isoform X2"/>
    <property type="match status" value="1"/>
</dbReference>
<dbReference type="GO" id="GO:0009966">
    <property type="term" value="P:regulation of signal transduction"/>
    <property type="evidence" value="ECO:0007669"/>
    <property type="project" value="TreeGrafter"/>
</dbReference>
<dbReference type="FunFam" id="3.30.200.20:FF:000158">
    <property type="entry name" value="Serine/threonine-protein kinase 32A"/>
    <property type="match status" value="1"/>
</dbReference>
<dbReference type="AlphaFoldDB" id="H0VFY4"/>
<feature type="domain" description="Protein kinase" evidence="10">
    <location>
        <begin position="23"/>
        <end position="283"/>
    </location>
</feature>
<keyword evidence="5 7" id="KW-0067">ATP-binding</keyword>
<dbReference type="EMBL" id="AAKN02048956">
    <property type="status" value="NOT_ANNOTATED_CDS"/>
    <property type="molecule type" value="Genomic_DNA"/>
</dbReference>
<dbReference type="EMBL" id="AAKN02048951">
    <property type="status" value="NOT_ANNOTATED_CDS"/>
    <property type="molecule type" value="Genomic_DNA"/>
</dbReference>
<dbReference type="GO" id="GO:0004703">
    <property type="term" value="F:G protein-coupled receptor kinase activity"/>
    <property type="evidence" value="ECO:0007669"/>
    <property type="project" value="TreeGrafter"/>
</dbReference>
<reference evidence="12" key="1">
    <citation type="journal article" date="2011" name="Nature">
        <title>A high-resolution map of human evolutionary constraint using 29 mammals.</title>
        <authorList>
            <person name="Lindblad-Toh K."/>
            <person name="Garber M."/>
            <person name="Zuk O."/>
            <person name="Lin M.F."/>
            <person name="Parker B.J."/>
            <person name="Washietl S."/>
            <person name="Kheradpour P."/>
            <person name="Ernst J."/>
            <person name="Jordan G."/>
            <person name="Mauceli E."/>
            <person name="Ward L.D."/>
            <person name="Lowe C.B."/>
            <person name="Holloway A.K."/>
            <person name="Clamp M."/>
            <person name="Gnerre S."/>
            <person name="Alfoldi J."/>
            <person name="Beal K."/>
            <person name="Chang J."/>
            <person name="Clawson H."/>
            <person name="Cuff J."/>
            <person name="Di Palma F."/>
            <person name="Fitzgerald S."/>
            <person name="Flicek P."/>
            <person name="Guttman M."/>
            <person name="Hubisz M.J."/>
            <person name="Jaffe D.B."/>
            <person name="Jungreis I."/>
            <person name="Kent W.J."/>
            <person name="Kostka D."/>
            <person name="Lara M."/>
            <person name="Martins A.L."/>
            <person name="Massingham T."/>
            <person name="Moltke I."/>
            <person name="Raney B.J."/>
            <person name="Rasmussen M.D."/>
            <person name="Robinson J."/>
            <person name="Stark A."/>
            <person name="Vilella A.J."/>
            <person name="Wen J."/>
            <person name="Xie X."/>
            <person name="Zody M.C."/>
            <person name="Baldwin J."/>
            <person name="Bloom T."/>
            <person name="Chin C.W."/>
            <person name="Heiman D."/>
            <person name="Nicol R."/>
            <person name="Nusbaum C."/>
            <person name="Young S."/>
            <person name="Wilkinson J."/>
            <person name="Worley K.C."/>
            <person name="Kovar C.L."/>
            <person name="Muzny D.M."/>
            <person name="Gibbs R.A."/>
            <person name="Cree A."/>
            <person name="Dihn H.H."/>
            <person name="Fowler G."/>
            <person name="Jhangiani S."/>
            <person name="Joshi V."/>
            <person name="Lee S."/>
            <person name="Lewis L.R."/>
            <person name="Nazareth L.V."/>
            <person name="Okwuonu G."/>
            <person name="Santibanez J."/>
            <person name="Warren W.C."/>
            <person name="Mardis E.R."/>
            <person name="Weinstock G.M."/>
            <person name="Wilson R.K."/>
            <person name="Delehaunty K."/>
            <person name="Dooling D."/>
            <person name="Fronik C."/>
            <person name="Fulton L."/>
            <person name="Fulton B."/>
            <person name="Graves T."/>
            <person name="Minx P."/>
            <person name="Sodergren E."/>
            <person name="Birney E."/>
            <person name="Margulies E.H."/>
            <person name="Herrero J."/>
            <person name="Green E.D."/>
            <person name="Haussler D."/>
            <person name="Siepel A."/>
            <person name="Goldman N."/>
            <person name="Pollard K.S."/>
            <person name="Pedersen J.S."/>
            <person name="Lander E.S."/>
            <person name="Kellis M."/>
        </authorList>
    </citation>
    <scope>NUCLEOTIDE SEQUENCE [LARGE SCALE GENOMIC DNA]</scope>
    <source>
        <strain evidence="12">2N</strain>
    </source>
</reference>
<dbReference type="PROSITE" id="PS00107">
    <property type="entry name" value="PROTEIN_KINASE_ATP"/>
    <property type="match status" value="1"/>
</dbReference>
<dbReference type="Bgee" id="ENSCPOG00000010026">
    <property type="expression patterns" value="Expressed in uterine cervix and 5 other cell types or tissues"/>
</dbReference>
<dbReference type="InterPro" id="IPR008271">
    <property type="entry name" value="Ser/Thr_kinase_AS"/>
</dbReference>
<keyword evidence="3 7" id="KW-0547">Nucleotide-binding</keyword>
<comment type="similarity">
    <text evidence="8">Belongs to the protein kinase superfamily.</text>
</comment>
<dbReference type="VEuPathDB" id="HostDB:ENSCPOG00000010026"/>
<dbReference type="PROSITE" id="PS00108">
    <property type="entry name" value="PROTEIN_KINASE_ST"/>
    <property type="match status" value="1"/>
</dbReference>
<dbReference type="PANTHER" id="PTHR24355">
    <property type="entry name" value="G PROTEIN-COUPLED RECEPTOR KINASE/RIBOSOMAL PROTEIN S6 KINASE"/>
    <property type="match status" value="1"/>
</dbReference>
<dbReference type="PROSITE" id="PS50011">
    <property type="entry name" value="PROTEIN_KINASE_DOM"/>
    <property type="match status" value="1"/>
</dbReference>
<dbReference type="InParanoid" id="H0VFY4"/>
<evidence type="ECO:0000256" key="3">
    <source>
        <dbReference type="ARBA" id="ARBA00022741"/>
    </source>
</evidence>
<dbReference type="KEGG" id="cpoc:100731986"/>
<reference evidence="11" key="2">
    <citation type="submission" date="2025-08" db="UniProtKB">
        <authorList>
            <consortium name="Ensembl"/>
        </authorList>
    </citation>
    <scope>IDENTIFICATION</scope>
    <source>
        <strain evidence="11">2N</strain>
    </source>
</reference>
<evidence type="ECO:0000256" key="9">
    <source>
        <dbReference type="SAM" id="MobiDB-lite"/>
    </source>
</evidence>
<evidence type="ECO:0000256" key="7">
    <source>
        <dbReference type="PROSITE-ProRule" id="PRU10141"/>
    </source>
</evidence>
<dbReference type="SMART" id="SM00220">
    <property type="entry name" value="S_TKc"/>
    <property type="match status" value="1"/>
</dbReference>
<dbReference type="FunCoup" id="H0VFY4">
    <property type="interactions" value="433"/>
</dbReference>
<dbReference type="InterPro" id="IPR000719">
    <property type="entry name" value="Prot_kinase_dom"/>
</dbReference>
<keyword evidence="4" id="KW-0418">Kinase</keyword>
<reference evidence="11" key="3">
    <citation type="submission" date="2025-09" db="UniProtKB">
        <authorList>
            <consortium name="Ensembl"/>
        </authorList>
    </citation>
    <scope>IDENTIFICATION</scope>
    <source>
        <strain evidence="11">2N</strain>
    </source>
</reference>
<dbReference type="InterPro" id="IPR017441">
    <property type="entry name" value="Protein_kinase_ATP_BS"/>
</dbReference>
<dbReference type="EMBL" id="AAKN02048950">
    <property type="status" value="NOT_ANNOTATED_CDS"/>
    <property type="molecule type" value="Genomic_DNA"/>
</dbReference>
<dbReference type="EMBL" id="AAKN02048955">
    <property type="status" value="NOT_ANNOTATED_CDS"/>
    <property type="molecule type" value="Genomic_DNA"/>
</dbReference>
<feature type="binding site" evidence="7">
    <location>
        <position position="52"/>
    </location>
    <ligand>
        <name>ATP</name>
        <dbReference type="ChEBI" id="CHEBI:30616"/>
    </ligand>
</feature>
<dbReference type="PANTHER" id="PTHR24355:SF33">
    <property type="entry name" value="SERINE_THREONINE KINASE 32B"/>
    <property type="match status" value="1"/>
</dbReference>
<dbReference type="Proteomes" id="UP000005447">
    <property type="component" value="Unassembled WGS sequence"/>
</dbReference>
<dbReference type="SUPFAM" id="SSF56112">
    <property type="entry name" value="Protein kinase-like (PK-like)"/>
    <property type="match status" value="1"/>
</dbReference>